<name>A0A8H7AGD5_9EURO</name>
<reference evidence="1" key="1">
    <citation type="submission" date="2020-02" db="EMBL/GenBank/DDBJ databases">
        <authorList>
            <person name="Palmer J.M."/>
        </authorList>
    </citation>
    <scope>NUCLEOTIDE SEQUENCE</scope>
    <source>
        <strain evidence="1">EPUS1.4</strain>
        <tissue evidence="1">Thallus</tissue>
    </source>
</reference>
<comment type="caution">
    <text evidence="1">The sequence shown here is derived from an EMBL/GenBank/DDBJ whole genome shotgun (WGS) entry which is preliminary data.</text>
</comment>
<dbReference type="AlphaFoldDB" id="A0A8H7AGD5"/>
<gene>
    <name evidence="1" type="ORF">GJ744_010451</name>
</gene>
<evidence type="ECO:0000313" key="1">
    <source>
        <dbReference type="EMBL" id="KAF7507392.1"/>
    </source>
</evidence>
<dbReference type="Proteomes" id="UP000606974">
    <property type="component" value="Unassembled WGS sequence"/>
</dbReference>
<keyword evidence="2" id="KW-1185">Reference proteome</keyword>
<evidence type="ECO:0000313" key="2">
    <source>
        <dbReference type="Proteomes" id="UP000606974"/>
    </source>
</evidence>
<sequence>MTLVGNEDPRAMLMLRTHPEGLALVWPLSHLKVRWILRSAAVFLLRGFMLPSRTSHESV</sequence>
<organism evidence="1 2">
    <name type="scientific">Endocarpon pusillum</name>
    <dbReference type="NCBI Taxonomy" id="364733"/>
    <lineage>
        <taxon>Eukaryota</taxon>
        <taxon>Fungi</taxon>
        <taxon>Dikarya</taxon>
        <taxon>Ascomycota</taxon>
        <taxon>Pezizomycotina</taxon>
        <taxon>Eurotiomycetes</taxon>
        <taxon>Chaetothyriomycetidae</taxon>
        <taxon>Verrucariales</taxon>
        <taxon>Verrucariaceae</taxon>
        <taxon>Endocarpon</taxon>
    </lineage>
</organism>
<accession>A0A8H7AGD5</accession>
<dbReference type="EMBL" id="JAACFV010000069">
    <property type="protein sequence ID" value="KAF7507392.1"/>
    <property type="molecule type" value="Genomic_DNA"/>
</dbReference>
<proteinExistence type="predicted"/>
<protein>
    <submittedName>
        <fullName evidence="1">Uncharacterized protein</fullName>
    </submittedName>
</protein>